<dbReference type="RefSeq" id="WP_017125032.1">
    <property type="nucleotide sequence ID" value="NZ_JACAOR010000010.1"/>
</dbReference>
<dbReference type="AlphaFoldDB" id="A0A7Y7Y423"/>
<comment type="caution">
    <text evidence="1">The sequence shown here is derived from an EMBL/GenBank/DDBJ whole genome shotgun (WGS) entry which is preliminary data.</text>
</comment>
<protein>
    <submittedName>
        <fullName evidence="1">Uncharacterized protein</fullName>
    </submittedName>
</protein>
<accession>A0A7Y7Y423</accession>
<dbReference type="EMBL" id="JACAQE010000010">
    <property type="protein sequence ID" value="NWC17476.1"/>
    <property type="molecule type" value="Genomic_DNA"/>
</dbReference>
<evidence type="ECO:0000313" key="1">
    <source>
        <dbReference type="EMBL" id="NWC17476.1"/>
    </source>
</evidence>
<organism evidence="1 3">
    <name type="scientific">Pseudomonas gingeri</name>
    <dbReference type="NCBI Taxonomy" id="117681"/>
    <lineage>
        <taxon>Bacteria</taxon>
        <taxon>Pseudomonadati</taxon>
        <taxon>Pseudomonadota</taxon>
        <taxon>Gammaproteobacteria</taxon>
        <taxon>Pseudomonadales</taxon>
        <taxon>Pseudomonadaceae</taxon>
        <taxon>Pseudomonas</taxon>
    </lineage>
</organism>
<sequence length="175" mass="19030">MSMGAVGAWATAAGLRIFVPDAASPAQKSTIQSDKAKQLLQTIGKDPLALDTGKMASAKLRPRFKDFNPEQVSPTQLGKISTFLKDNGLIDTFTASLMLNAGEDFDKFGAQTKPDDNFNALEYFATQINTIQDRNLKNDQYSNYMVPAYKKAINVLQNLQQFGSTGAAVTVNTRA</sequence>
<dbReference type="Proteomes" id="UP000517547">
    <property type="component" value="Unassembled WGS sequence"/>
</dbReference>
<proteinExistence type="predicted"/>
<evidence type="ECO:0000313" key="3">
    <source>
        <dbReference type="Proteomes" id="UP000517547"/>
    </source>
</evidence>
<name>A0A7Y7Y423_9PSED</name>
<dbReference type="EMBL" id="JACAQD010000010">
    <property type="protein sequence ID" value="NWC32456.1"/>
    <property type="molecule type" value="Genomic_DNA"/>
</dbReference>
<evidence type="ECO:0000313" key="2">
    <source>
        <dbReference type="EMBL" id="NWC32456.1"/>
    </source>
</evidence>
<gene>
    <name evidence="1" type="ORF">HX845_27725</name>
    <name evidence="2" type="ORF">HX876_08640</name>
</gene>
<reference evidence="3 4" key="1">
    <citation type="submission" date="2020-04" db="EMBL/GenBank/DDBJ databases">
        <title>Molecular characterization of pseudomonads from Agaricus bisporus reveal novel blotch 2 pathogens in Western Europe.</title>
        <authorList>
            <person name="Taparia T."/>
            <person name="Krijger M."/>
            <person name="Haynes E."/>
            <person name="Elpinstone J.G."/>
            <person name="Noble R."/>
            <person name="Van Der Wolf J."/>
        </authorList>
    </citation>
    <scope>NUCLEOTIDE SEQUENCE [LARGE SCALE GENOMIC DNA]</scope>
    <source>
        <strain evidence="2 4">IPO3737</strain>
        <strain evidence="1 3">IPO3738</strain>
    </source>
</reference>
<dbReference type="GeneID" id="57662072"/>
<evidence type="ECO:0000313" key="4">
    <source>
        <dbReference type="Proteomes" id="UP000520592"/>
    </source>
</evidence>
<dbReference type="Proteomes" id="UP000520592">
    <property type="component" value="Unassembled WGS sequence"/>
</dbReference>